<feature type="transmembrane region" description="Helical" evidence="9">
    <location>
        <begin position="555"/>
        <end position="578"/>
    </location>
</feature>
<dbReference type="Gene3D" id="2.60.40.10">
    <property type="entry name" value="Immunoglobulins"/>
    <property type="match status" value="5"/>
</dbReference>
<dbReference type="SMART" id="SM00409">
    <property type="entry name" value="IG"/>
    <property type="match status" value="4"/>
</dbReference>
<comment type="caution">
    <text evidence="12">The sequence shown here is derived from an EMBL/GenBank/DDBJ whole genome shotgun (WGS) entry which is preliminary data.</text>
</comment>
<protein>
    <recommendedName>
        <fullName evidence="11">Ig-like domain-containing protein</fullName>
    </recommendedName>
</protein>
<feature type="domain" description="Ig-like" evidence="11">
    <location>
        <begin position="346"/>
        <end position="424"/>
    </location>
</feature>
<dbReference type="Pfam" id="PF13895">
    <property type="entry name" value="Ig_2"/>
    <property type="match status" value="1"/>
</dbReference>
<comment type="subcellular location">
    <subcellularLocation>
        <location evidence="1">Membrane</location>
        <topology evidence="1">Single-pass type I membrane protein</topology>
    </subcellularLocation>
</comment>
<evidence type="ECO:0000256" key="2">
    <source>
        <dbReference type="ARBA" id="ARBA00022692"/>
    </source>
</evidence>
<organism evidence="12 13">
    <name type="scientific">Onychostoma macrolepis</name>
    <dbReference type="NCBI Taxonomy" id="369639"/>
    <lineage>
        <taxon>Eukaryota</taxon>
        <taxon>Metazoa</taxon>
        <taxon>Chordata</taxon>
        <taxon>Craniata</taxon>
        <taxon>Vertebrata</taxon>
        <taxon>Euteleostomi</taxon>
        <taxon>Actinopterygii</taxon>
        <taxon>Neopterygii</taxon>
        <taxon>Teleostei</taxon>
        <taxon>Ostariophysi</taxon>
        <taxon>Cypriniformes</taxon>
        <taxon>Cyprinidae</taxon>
        <taxon>Acrossocheilinae</taxon>
        <taxon>Onychostoma</taxon>
    </lineage>
</organism>
<keyword evidence="13" id="KW-1185">Reference proteome</keyword>
<dbReference type="InterPro" id="IPR003599">
    <property type="entry name" value="Ig_sub"/>
</dbReference>
<keyword evidence="2 9" id="KW-0812">Transmembrane</keyword>
<dbReference type="GO" id="GO:0005055">
    <property type="term" value="F:laminin receptor activity"/>
    <property type="evidence" value="ECO:0007669"/>
    <property type="project" value="TreeGrafter"/>
</dbReference>
<keyword evidence="6" id="KW-1015">Disulfide bond</keyword>
<feature type="domain" description="Ig-like" evidence="11">
    <location>
        <begin position="256"/>
        <end position="339"/>
    </location>
</feature>
<gene>
    <name evidence="12" type="ORF">G5714_015095</name>
</gene>
<dbReference type="InterPro" id="IPR007110">
    <property type="entry name" value="Ig-like_dom"/>
</dbReference>
<keyword evidence="4 9" id="KW-1133">Transmembrane helix</keyword>
<sequence length="665" mass="73858">MTLRYIALLIAGLSVLTCKTWAVVDVNMEDRVDVSLKGQAEISCIYTLKEPAKMIVWFTKSAGRDQSRRRIYYYDDQNEIIDEGSEYAGRINFTHSYEPQNARGSALLIINNVQLSDQKEFICSVHDVLADIGEGHTRLQIFNSPSLPVIEGIHTGISVTEEEPLKVAHCKVDDGYPRPTITWYRDRFPLQQSDEVKISESETTKANGLLTVESDLYIKAQKSDEDAFFYCEVKYFVPGGARMTESKNISITVHYPTTEVTVHVYPPDRLIKEGDTVEIRCEGNGNPQPVFTFTHKEIELDNADNEMVLLENVMRSASGMYVCQSLDFDTGFDTEASVNITVHYLDQIVVTPEETVLNQGEDLTLTCNALSSLPTLTAWYKDGMRLVERHVLELHNASYDTAGLYMCEVTVPSLPELREQKSVQISVRGKPKITEEIAVGPVNKADRSVNLTCYAEGYPFPTITWTLSDQRTGQPVPVPEAENQKTDTGILSMISVRATSELTAKCSAANELGTEDVSRKIEAFARVATTTTQATSTKGTGLTAPPKQTRSGSGVVIAVIIICLLLIAILGSVLYFLYKKGKLPCGRSGKQDFTKEKTSKDDIVMEMKSGDMRCLQAEEAAAMNPSLFRTHGGGQRIREVLRRKCFSPSLELEVECKFALFSSGV</sequence>
<evidence type="ECO:0000256" key="8">
    <source>
        <dbReference type="ARBA" id="ARBA00023319"/>
    </source>
</evidence>
<evidence type="ECO:0000259" key="11">
    <source>
        <dbReference type="PROSITE" id="PS50835"/>
    </source>
</evidence>
<dbReference type="EMBL" id="JAAMOB010000015">
    <property type="protein sequence ID" value="KAF4104108.1"/>
    <property type="molecule type" value="Genomic_DNA"/>
</dbReference>
<dbReference type="SUPFAM" id="SSF48726">
    <property type="entry name" value="Immunoglobulin"/>
    <property type="match status" value="5"/>
</dbReference>
<dbReference type="Pfam" id="PF08205">
    <property type="entry name" value="C2-set_2"/>
    <property type="match status" value="1"/>
</dbReference>
<feature type="domain" description="Ig-like" evidence="11">
    <location>
        <begin position="145"/>
        <end position="250"/>
    </location>
</feature>
<dbReference type="PROSITE" id="PS50835">
    <property type="entry name" value="IG_LIKE"/>
    <property type="match status" value="4"/>
</dbReference>
<keyword evidence="3" id="KW-0677">Repeat</keyword>
<accession>A0A7J6C9W7</accession>
<dbReference type="InterPro" id="IPR051116">
    <property type="entry name" value="Surface_Rcpt/Adhesion_Mol"/>
</dbReference>
<keyword evidence="8" id="KW-0393">Immunoglobulin domain</keyword>
<dbReference type="GO" id="GO:0005886">
    <property type="term" value="C:plasma membrane"/>
    <property type="evidence" value="ECO:0007669"/>
    <property type="project" value="TreeGrafter"/>
</dbReference>
<dbReference type="InterPro" id="IPR003598">
    <property type="entry name" value="Ig_sub2"/>
</dbReference>
<evidence type="ECO:0000256" key="5">
    <source>
        <dbReference type="ARBA" id="ARBA00023136"/>
    </source>
</evidence>
<keyword evidence="7" id="KW-0325">Glycoprotein</keyword>
<keyword evidence="5 9" id="KW-0472">Membrane</keyword>
<reference evidence="12 13" key="1">
    <citation type="submission" date="2020-04" db="EMBL/GenBank/DDBJ databases">
        <title>Chromosome-level genome assembly of a cyprinid fish Onychostoma macrolepis by integration of Nanopore Sequencing, Bionano and Hi-C technology.</title>
        <authorList>
            <person name="Wang D."/>
        </authorList>
    </citation>
    <scope>NUCLEOTIDE SEQUENCE [LARGE SCALE GENOMIC DNA]</scope>
    <source>
        <strain evidence="12">SWU-2019</strain>
        <tissue evidence="12">Muscle</tissue>
    </source>
</reference>
<dbReference type="InterPro" id="IPR013106">
    <property type="entry name" value="Ig_V-set"/>
</dbReference>
<dbReference type="PANTHER" id="PTHR11973">
    <property type="entry name" value="CELL SURFACE GLYCOPROTEIN MUC18-RELATED"/>
    <property type="match status" value="1"/>
</dbReference>
<evidence type="ECO:0000256" key="3">
    <source>
        <dbReference type="ARBA" id="ARBA00022737"/>
    </source>
</evidence>
<dbReference type="AlphaFoldDB" id="A0A7J6C9W7"/>
<evidence type="ECO:0000256" key="6">
    <source>
        <dbReference type="ARBA" id="ARBA00023157"/>
    </source>
</evidence>
<proteinExistence type="predicted"/>
<evidence type="ECO:0000256" key="1">
    <source>
        <dbReference type="ARBA" id="ARBA00004479"/>
    </source>
</evidence>
<name>A0A7J6C9W7_9TELE</name>
<dbReference type="Pfam" id="PF07686">
    <property type="entry name" value="V-set"/>
    <property type="match status" value="1"/>
</dbReference>
<feature type="chain" id="PRO_5029908347" description="Ig-like domain-containing protein" evidence="10">
    <location>
        <begin position="23"/>
        <end position="665"/>
    </location>
</feature>
<feature type="signal peptide" evidence="10">
    <location>
        <begin position="1"/>
        <end position="22"/>
    </location>
</feature>
<evidence type="ECO:0000256" key="7">
    <source>
        <dbReference type="ARBA" id="ARBA00023180"/>
    </source>
</evidence>
<evidence type="ECO:0000313" key="13">
    <source>
        <dbReference type="Proteomes" id="UP000579812"/>
    </source>
</evidence>
<evidence type="ECO:0000256" key="4">
    <source>
        <dbReference type="ARBA" id="ARBA00022989"/>
    </source>
</evidence>
<dbReference type="SMART" id="SM00408">
    <property type="entry name" value="IGc2"/>
    <property type="match status" value="3"/>
</dbReference>
<evidence type="ECO:0000256" key="10">
    <source>
        <dbReference type="SAM" id="SignalP"/>
    </source>
</evidence>
<dbReference type="InterPro" id="IPR036179">
    <property type="entry name" value="Ig-like_dom_sf"/>
</dbReference>
<dbReference type="InterPro" id="IPR013783">
    <property type="entry name" value="Ig-like_fold"/>
</dbReference>
<dbReference type="PANTHER" id="PTHR11973:SF18">
    <property type="entry name" value="CELL SURFACE GLYCOPROTEIN MUC18"/>
    <property type="match status" value="1"/>
</dbReference>
<keyword evidence="10" id="KW-0732">Signal</keyword>
<feature type="domain" description="Ig-like" evidence="11">
    <location>
        <begin position="431"/>
        <end position="522"/>
    </location>
</feature>
<dbReference type="Proteomes" id="UP000579812">
    <property type="component" value="Unassembled WGS sequence"/>
</dbReference>
<evidence type="ECO:0000256" key="9">
    <source>
        <dbReference type="SAM" id="Phobius"/>
    </source>
</evidence>
<dbReference type="Pfam" id="PF13927">
    <property type="entry name" value="Ig_3"/>
    <property type="match status" value="1"/>
</dbReference>
<evidence type="ECO:0000313" key="12">
    <source>
        <dbReference type="EMBL" id="KAF4104108.1"/>
    </source>
</evidence>
<dbReference type="InterPro" id="IPR013162">
    <property type="entry name" value="CD80_C2-set"/>
</dbReference>